<dbReference type="InterPro" id="IPR011990">
    <property type="entry name" value="TPR-like_helical_dom_sf"/>
</dbReference>
<gene>
    <name evidence="5" type="ORF">DENIS_0072</name>
</gene>
<dbReference type="SUPFAM" id="SSF48452">
    <property type="entry name" value="TPR-like"/>
    <property type="match status" value="1"/>
</dbReference>
<feature type="signal peptide" evidence="3">
    <location>
        <begin position="1"/>
        <end position="20"/>
    </location>
</feature>
<dbReference type="PANTHER" id="PTHR30483">
    <property type="entry name" value="LEUCINE-SPECIFIC-BINDING PROTEIN"/>
    <property type="match status" value="1"/>
</dbReference>
<dbReference type="EMBL" id="BEXT01000001">
    <property type="protein sequence ID" value="GBC59136.1"/>
    <property type="molecule type" value="Genomic_DNA"/>
</dbReference>
<dbReference type="Gene3D" id="3.40.50.2300">
    <property type="match status" value="2"/>
</dbReference>
<dbReference type="CDD" id="cd06339">
    <property type="entry name" value="PBP1_YraM_LppC_lipoprotein-like"/>
    <property type="match status" value="1"/>
</dbReference>
<dbReference type="Gene3D" id="1.25.40.10">
    <property type="entry name" value="Tetratricopeptide repeat domain"/>
    <property type="match status" value="2"/>
</dbReference>
<evidence type="ECO:0000259" key="4">
    <source>
        <dbReference type="Pfam" id="PF13458"/>
    </source>
</evidence>
<dbReference type="PANTHER" id="PTHR30483:SF6">
    <property type="entry name" value="PERIPLASMIC BINDING PROTEIN OF ABC TRANSPORTER FOR NATURAL AMINO ACIDS"/>
    <property type="match status" value="1"/>
</dbReference>
<dbReference type="RefSeq" id="WP_166404728.1">
    <property type="nucleotide sequence ID" value="NZ_BEXT01000001.1"/>
</dbReference>
<accession>A0A401FQ71</accession>
<protein>
    <submittedName>
        <fullName evidence="5">Branched-chain amino acid ABC transporter peripl asmic protein</fullName>
    </submittedName>
</protein>
<evidence type="ECO:0000256" key="2">
    <source>
        <dbReference type="ARBA" id="ARBA00022729"/>
    </source>
</evidence>
<dbReference type="InterPro" id="IPR028081">
    <property type="entry name" value="Leu-bd"/>
</dbReference>
<dbReference type="InterPro" id="IPR028082">
    <property type="entry name" value="Peripla_BP_I"/>
</dbReference>
<dbReference type="PROSITE" id="PS51257">
    <property type="entry name" value="PROKAR_LIPOPROTEIN"/>
    <property type="match status" value="1"/>
</dbReference>
<dbReference type="Pfam" id="PF13458">
    <property type="entry name" value="Peripla_BP_6"/>
    <property type="match status" value="1"/>
</dbReference>
<comment type="caution">
    <text evidence="5">The sequence shown here is derived from an EMBL/GenBank/DDBJ whole genome shotgun (WGS) entry which is preliminary data.</text>
</comment>
<reference evidence="6" key="1">
    <citation type="submission" date="2017-11" db="EMBL/GenBank/DDBJ databases">
        <authorList>
            <person name="Watanabe M."/>
            <person name="Kojima H."/>
        </authorList>
    </citation>
    <scope>NUCLEOTIDE SEQUENCE [LARGE SCALE GENOMIC DNA]</scope>
    <source>
        <strain evidence="6">Tokyo 01</strain>
    </source>
</reference>
<evidence type="ECO:0000256" key="3">
    <source>
        <dbReference type="SAM" id="SignalP"/>
    </source>
</evidence>
<dbReference type="Pfam" id="PF13174">
    <property type="entry name" value="TPR_6"/>
    <property type="match status" value="2"/>
</dbReference>
<reference evidence="6" key="2">
    <citation type="submission" date="2019-01" db="EMBL/GenBank/DDBJ databases">
        <title>Genome sequence of Desulfonema ishimotonii strain Tokyo 01.</title>
        <authorList>
            <person name="Fukui M."/>
        </authorList>
    </citation>
    <scope>NUCLEOTIDE SEQUENCE [LARGE SCALE GENOMIC DNA]</scope>
    <source>
        <strain evidence="6">Tokyo 01</strain>
    </source>
</reference>
<dbReference type="AlphaFoldDB" id="A0A401FQ71"/>
<comment type="similarity">
    <text evidence="1">Belongs to the leucine-binding protein family.</text>
</comment>
<feature type="domain" description="Leucine-binding protein" evidence="4">
    <location>
        <begin position="266"/>
        <end position="593"/>
    </location>
</feature>
<feature type="chain" id="PRO_5019118676" evidence="3">
    <location>
        <begin position="21"/>
        <end position="603"/>
    </location>
</feature>
<dbReference type="Proteomes" id="UP000288096">
    <property type="component" value="Unassembled WGS sequence"/>
</dbReference>
<evidence type="ECO:0000313" key="5">
    <source>
        <dbReference type="EMBL" id="GBC59136.1"/>
    </source>
</evidence>
<proteinExistence type="inferred from homology"/>
<dbReference type="SUPFAM" id="SSF53822">
    <property type="entry name" value="Periplasmic binding protein-like I"/>
    <property type="match status" value="1"/>
</dbReference>
<name>A0A401FQ71_9BACT</name>
<evidence type="ECO:0000256" key="1">
    <source>
        <dbReference type="ARBA" id="ARBA00010062"/>
    </source>
</evidence>
<evidence type="ECO:0000313" key="6">
    <source>
        <dbReference type="Proteomes" id="UP000288096"/>
    </source>
</evidence>
<keyword evidence="2 3" id="KW-0732">Signal</keyword>
<organism evidence="5 6">
    <name type="scientific">Desulfonema ishimotonii</name>
    <dbReference type="NCBI Taxonomy" id="45657"/>
    <lineage>
        <taxon>Bacteria</taxon>
        <taxon>Pseudomonadati</taxon>
        <taxon>Thermodesulfobacteriota</taxon>
        <taxon>Desulfobacteria</taxon>
        <taxon>Desulfobacterales</taxon>
        <taxon>Desulfococcaceae</taxon>
        <taxon>Desulfonema</taxon>
    </lineage>
</organism>
<dbReference type="InterPro" id="IPR051010">
    <property type="entry name" value="BCAA_transport"/>
</dbReference>
<keyword evidence="6" id="KW-1185">Reference proteome</keyword>
<dbReference type="InterPro" id="IPR019734">
    <property type="entry name" value="TPR_rpt"/>
</dbReference>
<sequence length="603" mass="66874">MKPKHNFLILLAVLLISACAPPPGSGPGSETVPPDQKLFTRAEKAFRLKNYQKAMALYNRYLSEFPDGTDAPEALMREAAIYRIGGDDETARKVYQYLLNRYPESSPAPDAMTEILKTLYREEAYEDLIRRADGFLKQPGGNAPASEIHALLGDTYMKKGSPVNAVWFYARAGDAPAVTDKLKSAIRQLDTPGLVSLMERIQSPTARGCLMYQLGVKAVDEGRNEDGLRTLTRFTELFPDHEYGGQARQLIRELEVYYESVKTRHTIGCLLPLSGAYETYGKKVLQGIELAMEQANAGDGVRLVVKDTGSSPTQAVMAVESLAQSDVSAIIGPIITAEQAASGAQGFGIPIITLTQKNNITAIGDYVFRNFLTPQMQVRALVAYATENLGAMNFAILYPDEKYGQTFTDLFRQEVTVRGGNVTASEAYHVSQTDFTAPIRRLTRQGRFEALFIPDGPRKTGLIIPQLAYHEVRNIHLLGTNLWHSPKLIKMARRYAQGAIMPDIFSPESRSQAVADFLRSFQESFGTPPGFMEALAYDTTRMLLEAFHTAGVRHRSDIRDALMQIRNFQGVTGNTSFDGTGEAEKSLYLLRIEGNRFVEQIRP</sequence>